<evidence type="ECO:0000256" key="1">
    <source>
        <dbReference type="SAM" id="Phobius"/>
    </source>
</evidence>
<evidence type="ECO:0008006" key="4">
    <source>
        <dbReference type="Google" id="ProtNLM"/>
    </source>
</evidence>
<evidence type="ECO:0000313" key="2">
    <source>
        <dbReference type="EMBL" id="GLQ21933.1"/>
    </source>
</evidence>
<dbReference type="InterPro" id="IPR006597">
    <property type="entry name" value="Sel1-like"/>
</dbReference>
<feature type="transmembrane region" description="Helical" evidence="1">
    <location>
        <begin position="21"/>
        <end position="43"/>
    </location>
</feature>
<keyword evidence="1" id="KW-0472">Membrane</keyword>
<keyword evidence="1" id="KW-1133">Transmembrane helix</keyword>
<feature type="transmembrane region" description="Helical" evidence="1">
    <location>
        <begin position="106"/>
        <end position="124"/>
    </location>
</feature>
<dbReference type="InterPro" id="IPR011990">
    <property type="entry name" value="TPR-like_helical_dom_sf"/>
</dbReference>
<dbReference type="EMBL" id="BSNJ01000007">
    <property type="protein sequence ID" value="GLQ21933.1"/>
    <property type="molecule type" value="Genomic_DNA"/>
</dbReference>
<accession>A0ABQ5V327</accession>
<organism evidence="2 3">
    <name type="scientific">Algimonas porphyrae</name>
    <dbReference type="NCBI Taxonomy" id="1128113"/>
    <lineage>
        <taxon>Bacteria</taxon>
        <taxon>Pseudomonadati</taxon>
        <taxon>Pseudomonadota</taxon>
        <taxon>Alphaproteobacteria</taxon>
        <taxon>Maricaulales</taxon>
        <taxon>Robiginitomaculaceae</taxon>
        <taxon>Algimonas</taxon>
    </lineage>
</organism>
<dbReference type="SMART" id="SM00671">
    <property type="entry name" value="SEL1"/>
    <property type="match status" value="1"/>
</dbReference>
<name>A0ABQ5V327_9PROT</name>
<keyword evidence="3" id="KW-1185">Reference proteome</keyword>
<protein>
    <recommendedName>
        <fullName evidence="4">Sel1 repeat family protein</fullName>
    </recommendedName>
</protein>
<dbReference type="SUPFAM" id="SSF81901">
    <property type="entry name" value="HCP-like"/>
    <property type="match status" value="1"/>
</dbReference>
<evidence type="ECO:0000313" key="3">
    <source>
        <dbReference type="Proteomes" id="UP001161390"/>
    </source>
</evidence>
<feature type="transmembrane region" description="Helical" evidence="1">
    <location>
        <begin position="55"/>
        <end position="72"/>
    </location>
</feature>
<gene>
    <name evidence="2" type="ORF">GCM10007854_28880</name>
</gene>
<feature type="transmembrane region" description="Helical" evidence="1">
    <location>
        <begin position="81"/>
        <end position="100"/>
    </location>
</feature>
<dbReference type="Proteomes" id="UP001161390">
    <property type="component" value="Unassembled WGS sequence"/>
</dbReference>
<sequence>MLFGLRVPGFIRIHLRYLFSNPFVWAVLFLAPFVIGLFTVSSFSRNVLQINLSEWQIFLIVLFLIALSFFFAERNRTFRKIYVRAIPAMVIINGIFVYIFDLDSLFGGLVVFAILAVLPGWILGKLSMGMGYRMLSNGADRHYRPGRDFYMEGAYDNAFLHLEPAARRGHMKSLYLIGHAHEHGNGRDKDRIRAARFYDKAAKKGYKKAQKAFETLCNTFSADELEAFENDLKVSGINDLF</sequence>
<keyword evidence="1" id="KW-0812">Transmembrane</keyword>
<reference evidence="2" key="2">
    <citation type="submission" date="2023-01" db="EMBL/GenBank/DDBJ databases">
        <title>Draft genome sequence of Algimonas porphyrae strain NBRC 108216.</title>
        <authorList>
            <person name="Sun Q."/>
            <person name="Mori K."/>
        </authorList>
    </citation>
    <scope>NUCLEOTIDE SEQUENCE</scope>
    <source>
        <strain evidence="2">NBRC 108216</strain>
    </source>
</reference>
<proteinExistence type="predicted"/>
<dbReference type="Gene3D" id="1.25.40.10">
    <property type="entry name" value="Tetratricopeptide repeat domain"/>
    <property type="match status" value="1"/>
</dbReference>
<comment type="caution">
    <text evidence="2">The sequence shown here is derived from an EMBL/GenBank/DDBJ whole genome shotgun (WGS) entry which is preliminary data.</text>
</comment>
<reference evidence="2" key="1">
    <citation type="journal article" date="2014" name="Int. J. Syst. Evol. Microbiol.">
        <title>Complete genome of a new Firmicutes species belonging to the dominant human colonic microbiota ('Ruminococcus bicirculans') reveals two chromosomes and a selective capacity to utilize plant glucans.</title>
        <authorList>
            <consortium name="NISC Comparative Sequencing Program"/>
            <person name="Wegmann U."/>
            <person name="Louis P."/>
            <person name="Goesmann A."/>
            <person name="Henrissat B."/>
            <person name="Duncan S.H."/>
            <person name="Flint H.J."/>
        </authorList>
    </citation>
    <scope>NUCLEOTIDE SEQUENCE</scope>
    <source>
        <strain evidence="2">NBRC 108216</strain>
    </source>
</reference>